<reference evidence="1 2" key="1">
    <citation type="submission" date="2019-04" db="EMBL/GenBank/DDBJ databases">
        <title>Corynebacterium endometrii sp. nov., isolated from the uterus of a cow with endometritis.</title>
        <authorList>
            <person name="Ballas P."/>
            <person name="Ruckert C."/>
            <person name="Wagener K."/>
            <person name="Drillich M."/>
            <person name="Kaempfer P."/>
            <person name="Busse H.-J."/>
            <person name="Ehling-Schulz M."/>
        </authorList>
    </citation>
    <scope>NUCLEOTIDE SEQUENCE [LARGE SCALE GENOMIC DNA]</scope>
    <source>
        <strain evidence="1 2">LMM-1653</strain>
    </source>
</reference>
<dbReference type="RefSeq" id="WP_136141341.1">
    <property type="nucleotide sequence ID" value="NZ_CP039247.1"/>
</dbReference>
<dbReference type="KEGG" id="cee:CENDO_06760"/>
<gene>
    <name evidence="1" type="ORF">CENDO_06760</name>
</gene>
<evidence type="ECO:0000313" key="2">
    <source>
        <dbReference type="Proteomes" id="UP000296352"/>
    </source>
</evidence>
<dbReference type="AlphaFoldDB" id="A0A4P7QHT7"/>
<evidence type="ECO:0000313" key="1">
    <source>
        <dbReference type="EMBL" id="QCB28626.1"/>
    </source>
</evidence>
<keyword evidence="2" id="KW-1185">Reference proteome</keyword>
<proteinExistence type="predicted"/>
<accession>A0A4P7QHT7</accession>
<dbReference type="Proteomes" id="UP000296352">
    <property type="component" value="Chromosome"/>
</dbReference>
<sequence length="263" mass="27123">MSEAQAASTNSKHAEMQAIGLNFSTWQEAVEAAISTNLLTVTGEIRDGQLIQFADPSGAQINILAVEPFATYIGFESLTQNFAHVTMVNDVLALLEIVDANGRDIAQVTANLAQGPLLADLDTQQWQQIGITAMGLNVASYDSAEAYEAEFGTAPTSIQSAGADIVKSGSGSAAPNPGIKFAARVLEADWRHNQLTGARFMHVVVDGPFPFDLCLPESFGELPAKDSILAGSAMLTASVLVPMGGGCGGSGGCGCGSGGCGCH</sequence>
<dbReference type="OrthoDB" id="4420183at2"/>
<name>A0A4P7QHT7_9CORY</name>
<dbReference type="EMBL" id="CP039247">
    <property type="protein sequence ID" value="QCB28626.1"/>
    <property type="molecule type" value="Genomic_DNA"/>
</dbReference>
<organism evidence="1 2">
    <name type="scientific">Corynebacterium endometrii</name>
    <dbReference type="NCBI Taxonomy" id="2488819"/>
    <lineage>
        <taxon>Bacteria</taxon>
        <taxon>Bacillati</taxon>
        <taxon>Actinomycetota</taxon>
        <taxon>Actinomycetes</taxon>
        <taxon>Mycobacteriales</taxon>
        <taxon>Corynebacteriaceae</taxon>
        <taxon>Corynebacterium</taxon>
    </lineage>
</organism>
<protein>
    <submittedName>
        <fullName evidence="1">Uncharacterized protein</fullName>
    </submittedName>
</protein>